<dbReference type="Proteomes" id="UP000024404">
    <property type="component" value="Unassembled WGS sequence"/>
</dbReference>
<protein>
    <recommendedName>
        <fullName evidence="8">G-protein coupled receptors family 1 profile domain-containing protein</fullName>
    </recommendedName>
</protein>
<evidence type="ECO:0000256" key="1">
    <source>
        <dbReference type="ARBA" id="ARBA00004141"/>
    </source>
</evidence>
<feature type="transmembrane region" description="Helical" evidence="5">
    <location>
        <begin position="20"/>
        <end position="43"/>
    </location>
</feature>
<keyword evidence="3 5" id="KW-1133">Transmembrane helix</keyword>
<dbReference type="InterPro" id="IPR019408">
    <property type="entry name" value="7TM_GPCR_serpentine_rcpt_Srab"/>
</dbReference>
<dbReference type="Pfam" id="PF10292">
    <property type="entry name" value="7TM_GPCR_Srab"/>
    <property type="match status" value="1"/>
</dbReference>
<sequence length="230" mass="26370">MYKLKWLIRSMDLCKEASELAHNVIFNIILVVIIIISTIAIFLEIWIMFKTTNRILLHQNTRILIIVHQIWLILHCIARIFAHTYVLVTYWKTHADPCGYMALPWECFVTRIPITLTLFLNAASTPTVVIERAIATYFSSRYEKFGKSVAVILIIAQFFIVIGSFLSIISDIKLFESAKAVYCSTTTGKNATKVAVITGFYMTIEFISVLTFPILFFINKAILTHSFLIF</sequence>
<keyword evidence="7" id="KW-1185">Reference proteome</keyword>
<dbReference type="PANTHER" id="PTHR46561">
    <property type="entry name" value="SERPENTINE RECEPTOR, CLASS AB (CLASS A-LIKE)-RELATED"/>
    <property type="match status" value="1"/>
</dbReference>
<dbReference type="EnsemblMetazoa" id="OVOC12403.1">
    <property type="protein sequence ID" value="OVOC12403.1"/>
    <property type="gene ID" value="WBGene00249212"/>
</dbReference>
<comment type="subcellular location">
    <subcellularLocation>
        <location evidence="1">Membrane</location>
        <topology evidence="1">Multi-pass membrane protein</topology>
    </subcellularLocation>
</comment>
<evidence type="ECO:0000256" key="4">
    <source>
        <dbReference type="ARBA" id="ARBA00023136"/>
    </source>
</evidence>
<accession>A0A8R1XNY9</accession>
<dbReference type="PANTHER" id="PTHR46561:SF11">
    <property type="entry name" value="SERPENTINE RECEPTOR CLASS ALPHA_BETA-14"/>
    <property type="match status" value="1"/>
</dbReference>
<feature type="transmembrane region" description="Helical" evidence="5">
    <location>
        <begin position="194"/>
        <end position="218"/>
    </location>
</feature>
<organism evidence="6 7">
    <name type="scientific">Onchocerca volvulus</name>
    <dbReference type="NCBI Taxonomy" id="6282"/>
    <lineage>
        <taxon>Eukaryota</taxon>
        <taxon>Metazoa</taxon>
        <taxon>Ecdysozoa</taxon>
        <taxon>Nematoda</taxon>
        <taxon>Chromadorea</taxon>
        <taxon>Rhabditida</taxon>
        <taxon>Spirurina</taxon>
        <taxon>Spiruromorpha</taxon>
        <taxon>Filarioidea</taxon>
        <taxon>Onchocercidae</taxon>
        <taxon>Onchocerca</taxon>
    </lineage>
</organism>
<dbReference type="InterPro" id="IPR053286">
    <property type="entry name" value="Nematode_rcpt-like_srab"/>
</dbReference>
<dbReference type="GO" id="GO:0016020">
    <property type="term" value="C:membrane"/>
    <property type="evidence" value="ECO:0007669"/>
    <property type="project" value="UniProtKB-SubCell"/>
</dbReference>
<feature type="transmembrane region" description="Helical" evidence="5">
    <location>
        <begin position="63"/>
        <end position="88"/>
    </location>
</feature>
<evidence type="ECO:0000313" key="6">
    <source>
        <dbReference type="EnsemblMetazoa" id="OVOC12403.1"/>
    </source>
</evidence>
<evidence type="ECO:0000256" key="3">
    <source>
        <dbReference type="ARBA" id="ARBA00022989"/>
    </source>
</evidence>
<evidence type="ECO:0000256" key="5">
    <source>
        <dbReference type="SAM" id="Phobius"/>
    </source>
</evidence>
<name>A0A8R1XNY9_ONCVO</name>
<reference evidence="6" key="2">
    <citation type="submission" date="2022-06" db="UniProtKB">
        <authorList>
            <consortium name="EnsemblMetazoa"/>
        </authorList>
    </citation>
    <scope>IDENTIFICATION</scope>
</reference>
<reference evidence="7" key="1">
    <citation type="submission" date="2013-10" db="EMBL/GenBank/DDBJ databases">
        <title>Genome sequencing of Onchocerca volvulus.</title>
        <authorList>
            <person name="Cotton J."/>
            <person name="Tsai J."/>
            <person name="Stanley E."/>
            <person name="Tracey A."/>
            <person name="Holroyd N."/>
            <person name="Lustigman S."/>
            <person name="Berriman M."/>
        </authorList>
    </citation>
    <scope>NUCLEOTIDE SEQUENCE</scope>
</reference>
<keyword evidence="4 5" id="KW-0472">Membrane</keyword>
<feature type="transmembrane region" description="Helical" evidence="5">
    <location>
        <begin position="149"/>
        <end position="169"/>
    </location>
</feature>
<dbReference type="EMBL" id="CMVM020000453">
    <property type="status" value="NOT_ANNOTATED_CDS"/>
    <property type="molecule type" value="Genomic_DNA"/>
</dbReference>
<evidence type="ECO:0008006" key="8">
    <source>
        <dbReference type="Google" id="ProtNLM"/>
    </source>
</evidence>
<proteinExistence type="predicted"/>
<feature type="transmembrane region" description="Helical" evidence="5">
    <location>
        <begin position="108"/>
        <end position="129"/>
    </location>
</feature>
<evidence type="ECO:0000256" key="2">
    <source>
        <dbReference type="ARBA" id="ARBA00022692"/>
    </source>
</evidence>
<evidence type="ECO:0000313" key="7">
    <source>
        <dbReference type="Proteomes" id="UP000024404"/>
    </source>
</evidence>
<keyword evidence="2 5" id="KW-0812">Transmembrane</keyword>
<dbReference type="OMA" id="MYNSGLW"/>
<dbReference type="AlphaFoldDB" id="A0A8R1XNY9"/>